<dbReference type="Pfam" id="PF04434">
    <property type="entry name" value="SWIM"/>
    <property type="match status" value="1"/>
</dbReference>
<dbReference type="STRING" id="582515.KR51_00028690"/>
<keyword evidence="1" id="KW-0479">Metal-binding</keyword>
<dbReference type="InterPro" id="IPR007527">
    <property type="entry name" value="Znf_SWIM"/>
</dbReference>
<evidence type="ECO:0000259" key="2">
    <source>
        <dbReference type="PROSITE" id="PS50966"/>
    </source>
</evidence>
<sequence>MTVLWTPEQVVALAPDTKSANNGRALADAQHWLGLGRSDRALWGEFRGSGKQPYQTQIDLSEPAYRCTCPSRKFPCKHALGLFLMYARDADAIARGEPPEWVSEWLTRRDGVTATPAATRSRQEVADPAAQAKRLAQRQAKVRGGIEELELWLQDFIRSGLANAQTQPAEFWNIPAARMVDAQARGLARQVRELAGIPYAVQQWPERLLARLGELYLLLEGYRHLAALSPSLQADVKSLVGWEQSAKALLEDESGTTDVERDRWQVWGRSVEEEDRLQVQRVWLRGEQSCRWAMLLGFAPVGQSLPVECLPGSCIDADLAFFPSNVPLRATIKTRRGAVEQIAHVAPGPTTIAAAIAEWREAIARQPWLELFPLLLPHARLVRRDETQWFVQDDSGDCLAIARGFPFVWELLALSGGQQLALCGEWTGEAIAPVGVLANGQFWGAR</sequence>
<accession>U5DI55</accession>
<dbReference type="InParanoid" id="U5DI55"/>
<protein>
    <recommendedName>
        <fullName evidence="2">SWIM-type domain-containing protein</fullName>
    </recommendedName>
</protein>
<organism evidence="3 4">
    <name type="scientific">Rubidibacter lacunae KORDI 51-2</name>
    <dbReference type="NCBI Taxonomy" id="582515"/>
    <lineage>
        <taxon>Bacteria</taxon>
        <taxon>Bacillati</taxon>
        <taxon>Cyanobacteriota</taxon>
        <taxon>Cyanophyceae</taxon>
        <taxon>Oscillatoriophycideae</taxon>
        <taxon>Chroococcales</taxon>
        <taxon>Aphanothecaceae</taxon>
        <taxon>Rubidibacter</taxon>
    </lineage>
</organism>
<proteinExistence type="predicted"/>
<dbReference type="OrthoDB" id="9816340at2"/>
<keyword evidence="4" id="KW-1185">Reference proteome</keyword>
<dbReference type="PATRIC" id="fig|582515.4.peg.3222"/>
<name>U5DI55_9CHRO</name>
<dbReference type="GO" id="GO:0008270">
    <property type="term" value="F:zinc ion binding"/>
    <property type="evidence" value="ECO:0007669"/>
    <property type="project" value="UniProtKB-KW"/>
</dbReference>
<dbReference type="PROSITE" id="PS50966">
    <property type="entry name" value="ZF_SWIM"/>
    <property type="match status" value="1"/>
</dbReference>
<dbReference type="RefSeq" id="WP_022608414.1">
    <property type="nucleotide sequence ID" value="NZ_ASSJ01000074.1"/>
</dbReference>
<dbReference type="eggNOG" id="COG4715">
    <property type="taxonomic scope" value="Bacteria"/>
</dbReference>
<dbReference type="AlphaFoldDB" id="U5DI55"/>
<evidence type="ECO:0000313" key="3">
    <source>
        <dbReference type="EMBL" id="ERN40612.1"/>
    </source>
</evidence>
<feature type="domain" description="SWIM-type" evidence="2">
    <location>
        <begin position="54"/>
        <end position="87"/>
    </location>
</feature>
<reference evidence="3 4" key="1">
    <citation type="submission" date="2013-05" db="EMBL/GenBank/DDBJ databases">
        <title>Draft genome sequence of Rubidibacter lacunae KORDI 51-2.</title>
        <authorList>
            <person name="Choi D.H."/>
            <person name="Noh J.H."/>
            <person name="Kwon K.-K."/>
            <person name="Lee J.-H."/>
            <person name="Ryu J.-Y."/>
        </authorList>
    </citation>
    <scope>NUCLEOTIDE SEQUENCE [LARGE SCALE GENOMIC DNA]</scope>
    <source>
        <strain evidence="3 4">KORDI 51-2</strain>
    </source>
</reference>
<comment type="caution">
    <text evidence="3">The sequence shown here is derived from an EMBL/GenBank/DDBJ whole genome shotgun (WGS) entry which is preliminary data.</text>
</comment>
<evidence type="ECO:0000256" key="1">
    <source>
        <dbReference type="PROSITE-ProRule" id="PRU00325"/>
    </source>
</evidence>
<gene>
    <name evidence="3" type="ORF">KR51_00028690</name>
</gene>
<evidence type="ECO:0000313" key="4">
    <source>
        <dbReference type="Proteomes" id="UP000016960"/>
    </source>
</evidence>
<dbReference type="Proteomes" id="UP000016960">
    <property type="component" value="Unassembled WGS sequence"/>
</dbReference>
<keyword evidence="1" id="KW-0863">Zinc-finger</keyword>
<dbReference type="EMBL" id="ASSJ01000074">
    <property type="protein sequence ID" value="ERN40612.1"/>
    <property type="molecule type" value="Genomic_DNA"/>
</dbReference>
<keyword evidence="1" id="KW-0862">Zinc</keyword>